<evidence type="ECO:0000313" key="15">
    <source>
        <dbReference type="Proteomes" id="UP001501204"/>
    </source>
</evidence>
<feature type="compositionally biased region" description="Low complexity" evidence="9">
    <location>
        <begin position="22"/>
        <end position="35"/>
    </location>
</feature>
<dbReference type="InterPro" id="IPR050482">
    <property type="entry name" value="Sensor_HK_TwoCompSys"/>
</dbReference>
<feature type="domain" description="Histidine kinase/HSP90-like ATPase" evidence="11">
    <location>
        <begin position="392"/>
        <end position="481"/>
    </location>
</feature>
<keyword evidence="8" id="KW-0902">Two-component regulatory system</keyword>
<dbReference type="SUPFAM" id="SSF55874">
    <property type="entry name" value="ATPase domain of HSP90 chaperone/DNA topoisomerase II/histidine kinase"/>
    <property type="match status" value="1"/>
</dbReference>
<feature type="domain" description="DUF7134" evidence="13">
    <location>
        <begin position="67"/>
        <end position="176"/>
    </location>
</feature>
<evidence type="ECO:0000256" key="5">
    <source>
        <dbReference type="ARBA" id="ARBA00022741"/>
    </source>
</evidence>
<dbReference type="Proteomes" id="UP001501204">
    <property type="component" value="Unassembled WGS sequence"/>
</dbReference>
<comment type="catalytic activity">
    <reaction evidence="1">
        <text>ATP + protein L-histidine = ADP + protein N-phospho-L-histidine.</text>
        <dbReference type="EC" id="2.7.13.3"/>
    </reaction>
</comment>
<dbReference type="InterPro" id="IPR003594">
    <property type="entry name" value="HATPase_dom"/>
</dbReference>
<keyword evidence="10" id="KW-1133">Transmembrane helix</keyword>
<keyword evidence="4" id="KW-0808">Transferase</keyword>
<keyword evidence="6" id="KW-0418">Kinase</keyword>
<dbReference type="EC" id="2.7.13.3" evidence="2"/>
<dbReference type="Pfam" id="PF02518">
    <property type="entry name" value="HATPase_c"/>
    <property type="match status" value="1"/>
</dbReference>
<proteinExistence type="predicted"/>
<evidence type="ECO:0000256" key="1">
    <source>
        <dbReference type="ARBA" id="ARBA00000085"/>
    </source>
</evidence>
<evidence type="ECO:0000256" key="4">
    <source>
        <dbReference type="ARBA" id="ARBA00022679"/>
    </source>
</evidence>
<dbReference type="Pfam" id="PF23539">
    <property type="entry name" value="DUF7134"/>
    <property type="match status" value="1"/>
</dbReference>
<evidence type="ECO:0000313" key="14">
    <source>
        <dbReference type="EMBL" id="GAA1766659.1"/>
    </source>
</evidence>
<dbReference type="InterPro" id="IPR055558">
    <property type="entry name" value="DUF7134"/>
</dbReference>
<evidence type="ECO:0000256" key="10">
    <source>
        <dbReference type="SAM" id="Phobius"/>
    </source>
</evidence>
<keyword evidence="15" id="KW-1185">Reference proteome</keyword>
<comment type="caution">
    <text evidence="14">The sequence shown here is derived from an EMBL/GenBank/DDBJ whole genome shotgun (WGS) entry which is preliminary data.</text>
</comment>
<evidence type="ECO:0000256" key="9">
    <source>
        <dbReference type="SAM" id="MobiDB-lite"/>
    </source>
</evidence>
<evidence type="ECO:0000256" key="6">
    <source>
        <dbReference type="ARBA" id="ARBA00022777"/>
    </source>
</evidence>
<evidence type="ECO:0000259" key="12">
    <source>
        <dbReference type="Pfam" id="PF07730"/>
    </source>
</evidence>
<accession>A0ABN2KUK4</accession>
<keyword evidence="5" id="KW-0547">Nucleotide-binding</keyword>
<feature type="region of interest" description="Disordered" evidence="9">
    <location>
        <begin position="329"/>
        <end position="348"/>
    </location>
</feature>
<organism evidence="14 15">
    <name type="scientific">Kocuria aegyptia</name>
    <dbReference type="NCBI Taxonomy" id="330943"/>
    <lineage>
        <taxon>Bacteria</taxon>
        <taxon>Bacillati</taxon>
        <taxon>Actinomycetota</taxon>
        <taxon>Actinomycetes</taxon>
        <taxon>Micrococcales</taxon>
        <taxon>Micrococcaceae</taxon>
        <taxon>Kocuria</taxon>
    </lineage>
</organism>
<protein>
    <recommendedName>
        <fullName evidence="2">histidine kinase</fullName>
        <ecNumber evidence="2">2.7.13.3</ecNumber>
    </recommendedName>
</protein>
<feature type="transmembrane region" description="Helical" evidence="10">
    <location>
        <begin position="210"/>
        <end position="229"/>
    </location>
</feature>
<keyword evidence="10" id="KW-0472">Membrane</keyword>
<sequence>MQIRPTPDPDSDPDIGPHSDPDTGPDAAPAAARRAPLATRVTAWLNDPEDPFWSRPAPTAAQRRNDVLAALGFLLVALVASVLVHSYAGLAEGDEPWRFYLSTVLIVVPLALRRRFPLPVVVASSALFLGLTYASPTAAMTLPFQGAYFAALYAAVAWSRDRQALWVAMSVVVGTMSLWLLGAFTITNAYADFLTGLGEVDGPLPQLPSYAVFTLLVNTVYFGGAVLAGRASWRAALQQHRLAAQAQRIREQSAEIARRAVVDERLRIARELHDVVAHHVSVIGIQAGAARKVLDRDPAAATAALRTIEASSRTAVGEMRQLLGVLRAEGEDGAPGHGTGTAAARRPDPGLTDIAALARRHAENGLAVDVRTVEDVPGDLDRIPPALGLSAFRCVQESLSNVIRHSTATTASVTLRTGRGSEGPWFELEVLDDGSPRRGTAGTGFGLQGLRERVRLHGGEADIGPRSGRSGWRVRTRCPLPPGGAGGDAPDHAAAAGLGAADGILRGSEA</sequence>
<feature type="region of interest" description="Disordered" evidence="9">
    <location>
        <begin position="459"/>
        <end position="494"/>
    </location>
</feature>
<keyword evidence="3" id="KW-0597">Phosphoprotein</keyword>
<name>A0ABN2KUK4_9MICC</name>
<feature type="transmembrane region" description="Helical" evidence="10">
    <location>
        <begin position="67"/>
        <end position="90"/>
    </location>
</feature>
<keyword evidence="10" id="KW-0812">Transmembrane</keyword>
<dbReference type="PANTHER" id="PTHR24421">
    <property type="entry name" value="NITRATE/NITRITE SENSOR PROTEIN NARX-RELATED"/>
    <property type="match status" value="1"/>
</dbReference>
<evidence type="ECO:0000259" key="11">
    <source>
        <dbReference type="Pfam" id="PF02518"/>
    </source>
</evidence>
<feature type="transmembrane region" description="Helical" evidence="10">
    <location>
        <begin position="165"/>
        <end position="190"/>
    </location>
</feature>
<keyword evidence="7" id="KW-0067">ATP-binding</keyword>
<dbReference type="InterPro" id="IPR036890">
    <property type="entry name" value="HATPase_C_sf"/>
</dbReference>
<evidence type="ECO:0000256" key="2">
    <source>
        <dbReference type="ARBA" id="ARBA00012438"/>
    </source>
</evidence>
<dbReference type="InterPro" id="IPR011712">
    <property type="entry name" value="Sig_transdc_His_kin_sub3_dim/P"/>
</dbReference>
<evidence type="ECO:0000256" key="7">
    <source>
        <dbReference type="ARBA" id="ARBA00022840"/>
    </source>
</evidence>
<dbReference type="PANTHER" id="PTHR24421:SF10">
    <property type="entry name" value="NITRATE_NITRITE SENSOR PROTEIN NARQ"/>
    <property type="match status" value="1"/>
</dbReference>
<evidence type="ECO:0000256" key="3">
    <source>
        <dbReference type="ARBA" id="ARBA00022553"/>
    </source>
</evidence>
<feature type="region of interest" description="Disordered" evidence="9">
    <location>
        <begin position="1"/>
        <end position="35"/>
    </location>
</feature>
<dbReference type="Pfam" id="PF07730">
    <property type="entry name" value="HisKA_3"/>
    <property type="match status" value="1"/>
</dbReference>
<dbReference type="CDD" id="cd16917">
    <property type="entry name" value="HATPase_UhpB-NarQ-NarX-like"/>
    <property type="match status" value="1"/>
</dbReference>
<evidence type="ECO:0000256" key="8">
    <source>
        <dbReference type="ARBA" id="ARBA00023012"/>
    </source>
</evidence>
<dbReference type="Gene3D" id="1.20.5.1930">
    <property type="match status" value="1"/>
</dbReference>
<dbReference type="EMBL" id="BAAAOA010000032">
    <property type="protein sequence ID" value="GAA1766659.1"/>
    <property type="molecule type" value="Genomic_DNA"/>
</dbReference>
<feature type="transmembrane region" description="Helical" evidence="10">
    <location>
        <begin position="140"/>
        <end position="158"/>
    </location>
</feature>
<gene>
    <name evidence="14" type="ORF">GCM10009767_26450</name>
</gene>
<dbReference type="Gene3D" id="3.30.565.10">
    <property type="entry name" value="Histidine kinase-like ATPase, C-terminal domain"/>
    <property type="match status" value="1"/>
</dbReference>
<dbReference type="RefSeq" id="WP_344123248.1">
    <property type="nucleotide sequence ID" value="NZ_BAAAOA010000032.1"/>
</dbReference>
<evidence type="ECO:0000259" key="13">
    <source>
        <dbReference type="Pfam" id="PF23539"/>
    </source>
</evidence>
<reference evidence="14 15" key="1">
    <citation type="journal article" date="2019" name="Int. J. Syst. Evol. Microbiol.">
        <title>The Global Catalogue of Microorganisms (GCM) 10K type strain sequencing project: providing services to taxonomists for standard genome sequencing and annotation.</title>
        <authorList>
            <consortium name="The Broad Institute Genomics Platform"/>
            <consortium name="The Broad Institute Genome Sequencing Center for Infectious Disease"/>
            <person name="Wu L."/>
            <person name="Ma J."/>
        </authorList>
    </citation>
    <scope>NUCLEOTIDE SEQUENCE [LARGE SCALE GENOMIC DNA]</scope>
    <source>
        <strain evidence="14 15">JCM 14735</strain>
    </source>
</reference>
<feature type="domain" description="Signal transduction histidine kinase subgroup 3 dimerisation and phosphoacceptor" evidence="12">
    <location>
        <begin position="264"/>
        <end position="329"/>
    </location>
</feature>